<evidence type="ECO:0000256" key="1">
    <source>
        <dbReference type="SAM" id="MobiDB-lite"/>
    </source>
</evidence>
<dbReference type="EMBL" id="JBEPNW010000003">
    <property type="protein sequence ID" value="MET3869547.1"/>
    <property type="molecule type" value="Genomic_DNA"/>
</dbReference>
<evidence type="ECO:0000313" key="2">
    <source>
        <dbReference type="EMBL" id="MET3869547.1"/>
    </source>
</evidence>
<reference evidence="2 3" key="1">
    <citation type="submission" date="2024-06" db="EMBL/GenBank/DDBJ databases">
        <title>Genomics of switchgrass bacterial isolates.</title>
        <authorList>
            <person name="Shade A."/>
        </authorList>
    </citation>
    <scope>NUCLEOTIDE SEQUENCE [LARGE SCALE GENOMIC DNA]</scope>
    <source>
        <strain evidence="2 3">PvP084</strain>
    </source>
</reference>
<feature type="region of interest" description="Disordered" evidence="1">
    <location>
        <begin position="103"/>
        <end position="129"/>
    </location>
</feature>
<organism evidence="2 3">
    <name type="scientific">Methylobacterium radiotolerans</name>
    <dbReference type="NCBI Taxonomy" id="31998"/>
    <lineage>
        <taxon>Bacteria</taxon>
        <taxon>Pseudomonadati</taxon>
        <taxon>Pseudomonadota</taxon>
        <taxon>Alphaproteobacteria</taxon>
        <taxon>Hyphomicrobiales</taxon>
        <taxon>Methylobacteriaceae</taxon>
        <taxon>Methylobacterium</taxon>
    </lineage>
</organism>
<sequence>MVVPPELELEAELLLDPLPDLVVTEGPPVVALLTPPGPAVTELDIEPVSPAPSECTTLHGLPFGPVVTVVLPETPFGPVVTVLVWAWPATEPARMKVPQSNGMIRRGMFRSPRRQGGRDPPGPRPVLAPAEGQRLLWPGAFSELPGPLLSWPAALPDLPAPSDIPDEEPPVPIDEELVPLPAEEPPVPIDEDEPEPEPADEPPVPTVEELVPPPADEPPVPSVEDEPEPVPEPEEEPPVPTVEELVPPPAVEPPVPTVEDDWARAMAAPPMTKVVARAATRTCFSM</sequence>
<keyword evidence="3" id="KW-1185">Reference proteome</keyword>
<comment type="caution">
    <text evidence="2">The sequence shown here is derived from an EMBL/GenBank/DDBJ whole genome shotgun (WGS) entry which is preliminary data.</text>
</comment>
<evidence type="ECO:0000313" key="3">
    <source>
        <dbReference type="Proteomes" id="UP001549119"/>
    </source>
</evidence>
<protein>
    <submittedName>
        <fullName evidence="2">Uncharacterized protein</fullName>
    </submittedName>
</protein>
<dbReference type="Proteomes" id="UP001549119">
    <property type="component" value="Unassembled WGS sequence"/>
</dbReference>
<feature type="region of interest" description="Disordered" evidence="1">
    <location>
        <begin position="181"/>
        <end position="256"/>
    </location>
</feature>
<proteinExistence type="predicted"/>
<name>A0ABV2NSM7_9HYPH</name>
<feature type="compositionally biased region" description="Acidic residues" evidence="1">
    <location>
        <begin position="223"/>
        <end position="237"/>
    </location>
</feature>
<feature type="compositionally biased region" description="Acidic residues" evidence="1">
    <location>
        <begin position="189"/>
        <end position="200"/>
    </location>
</feature>
<accession>A0ABV2NSM7</accession>
<gene>
    <name evidence="2" type="ORF">ABIC20_006925</name>
</gene>
<feature type="compositionally biased region" description="Pro residues" evidence="1">
    <location>
        <begin position="246"/>
        <end position="256"/>
    </location>
</feature>
<feature type="compositionally biased region" description="Pro residues" evidence="1">
    <location>
        <begin position="201"/>
        <end position="221"/>
    </location>
</feature>
<dbReference type="RefSeq" id="WP_209651301.1">
    <property type="nucleotide sequence ID" value="NZ_JBEPNV010000002.1"/>
</dbReference>